<evidence type="ECO:0000313" key="5">
    <source>
        <dbReference type="WBParaSite" id="TCONS_00002056.p1"/>
    </source>
</evidence>
<feature type="compositionally biased region" description="Polar residues" evidence="1">
    <location>
        <begin position="13"/>
        <end position="29"/>
    </location>
</feature>
<dbReference type="AlphaFoldDB" id="A0A0K0ET12"/>
<feature type="compositionally biased region" description="Polar residues" evidence="1">
    <location>
        <begin position="277"/>
        <end position="286"/>
    </location>
</feature>
<reference evidence="4" key="1">
    <citation type="submission" date="2015-08" db="UniProtKB">
        <authorList>
            <consortium name="WormBaseParasite"/>
        </authorList>
    </citation>
    <scope>IDENTIFICATION</scope>
</reference>
<evidence type="ECO:0000256" key="1">
    <source>
        <dbReference type="SAM" id="MobiDB-lite"/>
    </source>
</evidence>
<sequence>MPPAEKGKDSPIVVTTQAPSEDANKNTTESGKEGNTGAAEATIASTPLPDQNSTTTAKPSVDQSISVTQNGNNTGQTVNTNFNFDSRKYPDRVNILETKRHKDKNTEAYVKTEYKKGDGIQDLSHESSVSNKNEDIKNSNFNYDNTSKGSEGVNVVGIIAGSIFGVILVVAIIAVVIYVMKNRDSVDEDDVRHDRSRSSRSSRKQSRTSRDRDSGGSSSSSSVTETDRRRKNNKSSKPKNNPKTSNNNNDTKNAGKKNDKRKGKSKNNMQMFEKTQDSVTSFSSRR</sequence>
<dbReference type="Proteomes" id="UP000035681">
    <property type="component" value="Unplaced"/>
</dbReference>
<keyword evidence="2" id="KW-0472">Membrane</keyword>
<feature type="region of interest" description="Disordered" evidence="1">
    <location>
        <begin position="1"/>
        <end position="86"/>
    </location>
</feature>
<feature type="compositionally biased region" description="Basic residues" evidence="1">
    <location>
        <begin position="254"/>
        <end position="265"/>
    </location>
</feature>
<keyword evidence="2" id="KW-0812">Transmembrane</keyword>
<proteinExistence type="predicted"/>
<keyword evidence="3" id="KW-1185">Reference proteome</keyword>
<evidence type="ECO:0000313" key="4">
    <source>
        <dbReference type="WBParaSite" id="SSTP_0001258800.1"/>
    </source>
</evidence>
<evidence type="ECO:0000313" key="3">
    <source>
        <dbReference type="Proteomes" id="UP000035681"/>
    </source>
</evidence>
<feature type="compositionally biased region" description="Low complexity" evidence="1">
    <location>
        <begin position="238"/>
        <end position="252"/>
    </location>
</feature>
<dbReference type="WBParaSite" id="TCONS_00002056.p1">
    <property type="protein sequence ID" value="TCONS_00002056.p1"/>
    <property type="gene ID" value="XLOC_001957"/>
</dbReference>
<feature type="transmembrane region" description="Helical" evidence="2">
    <location>
        <begin position="155"/>
        <end position="179"/>
    </location>
</feature>
<accession>A0A0K0ET12</accession>
<keyword evidence="2" id="KW-1133">Transmembrane helix</keyword>
<feature type="compositionally biased region" description="Low complexity" evidence="1">
    <location>
        <begin position="67"/>
        <end position="84"/>
    </location>
</feature>
<feature type="region of interest" description="Disordered" evidence="1">
    <location>
        <begin position="185"/>
        <end position="286"/>
    </location>
</feature>
<name>A0A0K0ET12_STRER</name>
<protein>
    <submittedName>
        <fullName evidence="4">Syndecan domain-containing protein</fullName>
    </submittedName>
    <submittedName>
        <fullName evidence="5">Syndecan/Neurexin domain-containing protein</fullName>
    </submittedName>
</protein>
<feature type="compositionally biased region" description="Low complexity" evidence="1">
    <location>
        <begin position="215"/>
        <end position="224"/>
    </location>
</feature>
<feature type="compositionally biased region" description="Basic and acidic residues" evidence="1">
    <location>
        <begin position="185"/>
        <end position="197"/>
    </location>
</feature>
<dbReference type="WBParaSite" id="SSTP_0001258800.1">
    <property type="protein sequence ID" value="SSTP_0001258800.1"/>
    <property type="gene ID" value="SSTP_0001258800"/>
</dbReference>
<evidence type="ECO:0000256" key="2">
    <source>
        <dbReference type="SAM" id="Phobius"/>
    </source>
</evidence>
<feature type="compositionally biased region" description="Basic residues" evidence="1">
    <location>
        <begin position="198"/>
        <end position="207"/>
    </location>
</feature>
<feature type="compositionally biased region" description="Polar residues" evidence="1">
    <location>
        <begin position="43"/>
        <end position="66"/>
    </location>
</feature>
<organism evidence="4">
    <name type="scientific">Strongyloides stercoralis</name>
    <name type="common">Threadworm</name>
    <dbReference type="NCBI Taxonomy" id="6248"/>
    <lineage>
        <taxon>Eukaryota</taxon>
        <taxon>Metazoa</taxon>
        <taxon>Ecdysozoa</taxon>
        <taxon>Nematoda</taxon>
        <taxon>Chromadorea</taxon>
        <taxon>Rhabditida</taxon>
        <taxon>Tylenchina</taxon>
        <taxon>Panagrolaimomorpha</taxon>
        <taxon>Strongyloidoidea</taxon>
        <taxon>Strongyloididae</taxon>
        <taxon>Strongyloides</taxon>
    </lineage>
</organism>